<organism evidence="1">
    <name type="scientific">marine metagenome</name>
    <dbReference type="NCBI Taxonomy" id="408172"/>
    <lineage>
        <taxon>unclassified sequences</taxon>
        <taxon>metagenomes</taxon>
        <taxon>ecological metagenomes</taxon>
    </lineage>
</organism>
<proteinExistence type="predicted"/>
<dbReference type="AlphaFoldDB" id="A0A383CX80"/>
<gene>
    <name evidence="1" type="ORF">METZ01_LOCUS489791</name>
</gene>
<reference evidence="1" key="1">
    <citation type="submission" date="2018-05" db="EMBL/GenBank/DDBJ databases">
        <authorList>
            <person name="Lanie J.A."/>
            <person name="Ng W.-L."/>
            <person name="Kazmierczak K.M."/>
            <person name="Andrzejewski T.M."/>
            <person name="Davidsen T.M."/>
            <person name="Wayne K.J."/>
            <person name="Tettelin H."/>
            <person name="Glass J.I."/>
            <person name="Rusch D."/>
            <person name="Podicherti R."/>
            <person name="Tsui H.-C.T."/>
            <person name="Winkler M.E."/>
        </authorList>
    </citation>
    <scope>NUCLEOTIDE SEQUENCE</scope>
</reference>
<accession>A0A383CX80</accession>
<dbReference type="EMBL" id="UINC01212554">
    <property type="protein sequence ID" value="SVE36937.1"/>
    <property type="molecule type" value="Genomic_DNA"/>
</dbReference>
<protein>
    <submittedName>
        <fullName evidence="1">Uncharacterized protein</fullName>
    </submittedName>
</protein>
<feature type="non-terminal residue" evidence="1">
    <location>
        <position position="1"/>
    </location>
</feature>
<name>A0A383CX80_9ZZZZ</name>
<evidence type="ECO:0000313" key="1">
    <source>
        <dbReference type="EMBL" id="SVE36937.1"/>
    </source>
</evidence>
<sequence length="46" mass="5230">GCGENNYYRVEIVVKAFVEIVWSVLGSLGNDLLYEDVTTHYLCYAL</sequence>